<name>A0A9W6YSD1_AMBMO</name>
<evidence type="ECO:0000313" key="1">
    <source>
        <dbReference type="EMBL" id="GMG20189.1"/>
    </source>
</evidence>
<proteinExistence type="predicted"/>
<evidence type="ECO:0000313" key="2">
    <source>
        <dbReference type="Proteomes" id="UP001165063"/>
    </source>
</evidence>
<accession>A0A9W6YSD1</accession>
<sequence>MQSLSRTIFDLVEQQQGQIAKFKSFMDGIPHELHPLIWKNVITETMVLTDIILLLEQDSPFNKMIFKVLRESRLVIDVDSFGRTIITIEHITGYIQESSPLIVQWVHAMKSNFVKFLEVKCSPILYAKYINSSISPLFNEGLKLLIDLSEEVNIDILKAEIDLETWGTNCWITKVRKSCFIIRFLRGEEFMSYKKWLPKMVNLKELEIKFCASPIENLSLFLETLVTLKALKKLKLVLNFTNPDYTEVFRKFATLHKNQFTIKIILNGILLRDYSGEVPEETIANELEPLKSFTTGLNIKVSILEGTTEFEFLKGYMDLEDLIVDVSETGEVSRGLSEREMKLKSFDGIPFDFPKLKSLHLHQYAIGKEMFESLPNSLASLTMKDCITSNRKQTGLCSLKFPIGLQVFRFRSKNEKIYKYPVIANSSDLTSLHTVEINNSRDAFSLFGIDHPGPNRDLPKPFLDSLPGTLRTFDMRAESLDFNWERITFLPLKNIQKLILNFNNSFMNNIPPFNLDTIPSNLIYLDLFLANRDYIGELNTPLLRHLYIDLGSAERLAKCTNRIIAKLRHLKTLTIGATETNFKNRTLNLRKLQFFQFPELTLLLFNMEFHPHAIMIPDLPFTFRKLNLDFIENDIFADDYSDEEEREEYLAEYAKLKFLIVAEKLSSSVKSCRITSTKNVPFTLVQG</sequence>
<comment type="caution">
    <text evidence="1">The sequence shown here is derived from an EMBL/GenBank/DDBJ whole genome shotgun (WGS) entry which is preliminary data.</text>
</comment>
<protein>
    <submittedName>
        <fullName evidence="1">Unnamed protein product</fullName>
    </submittedName>
</protein>
<reference evidence="1" key="1">
    <citation type="submission" date="2023-04" db="EMBL/GenBank/DDBJ databases">
        <title>Ambrosiozyma monospora NBRC 1965.</title>
        <authorList>
            <person name="Ichikawa N."/>
            <person name="Sato H."/>
            <person name="Tonouchi N."/>
        </authorList>
    </citation>
    <scope>NUCLEOTIDE SEQUENCE</scope>
    <source>
        <strain evidence="1">NBRC 1965</strain>
    </source>
</reference>
<organism evidence="1 2">
    <name type="scientific">Ambrosiozyma monospora</name>
    <name type="common">Yeast</name>
    <name type="synonym">Endomycopsis monosporus</name>
    <dbReference type="NCBI Taxonomy" id="43982"/>
    <lineage>
        <taxon>Eukaryota</taxon>
        <taxon>Fungi</taxon>
        <taxon>Dikarya</taxon>
        <taxon>Ascomycota</taxon>
        <taxon>Saccharomycotina</taxon>
        <taxon>Pichiomycetes</taxon>
        <taxon>Pichiales</taxon>
        <taxon>Pichiaceae</taxon>
        <taxon>Ambrosiozyma</taxon>
    </lineage>
</organism>
<gene>
    <name evidence="1" type="ORF">Amon01_000103900</name>
</gene>
<dbReference type="SUPFAM" id="SSF52058">
    <property type="entry name" value="L domain-like"/>
    <property type="match status" value="1"/>
</dbReference>
<dbReference type="Proteomes" id="UP001165063">
    <property type="component" value="Unassembled WGS sequence"/>
</dbReference>
<dbReference type="EMBL" id="BSXU01000306">
    <property type="protein sequence ID" value="GMG20189.1"/>
    <property type="molecule type" value="Genomic_DNA"/>
</dbReference>
<dbReference type="AlphaFoldDB" id="A0A9W6YSD1"/>
<keyword evidence="2" id="KW-1185">Reference proteome</keyword>